<comment type="caution">
    <text evidence="1">The sequence shown here is derived from an EMBL/GenBank/DDBJ whole genome shotgun (WGS) entry which is preliminary data.</text>
</comment>
<dbReference type="Proteomes" id="UP000050482">
    <property type="component" value="Unassembled WGS sequence"/>
</dbReference>
<dbReference type="AlphaFoldDB" id="A0A0P9CRI9"/>
<proteinExistence type="predicted"/>
<dbReference type="PATRIC" id="fig|471514.4.peg.1121"/>
<reference evidence="1 2" key="1">
    <citation type="submission" date="2015-09" db="EMBL/GenBank/DDBJ databases">
        <title>Draft genome sequence of Alicyclobacillus ferrooxydans DSM 22381.</title>
        <authorList>
            <person name="Hemp J."/>
        </authorList>
    </citation>
    <scope>NUCLEOTIDE SEQUENCE [LARGE SCALE GENOMIC DNA]</scope>
    <source>
        <strain evidence="1 2">TC-34</strain>
    </source>
</reference>
<evidence type="ECO:0000313" key="2">
    <source>
        <dbReference type="Proteomes" id="UP000050482"/>
    </source>
</evidence>
<name>A0A0P9CRI9_9BACL</name>
<evidence type="ECO:0000313" key="1">
    <source>
        <dbReference type="EMBL" id="KPV42063.1"/>
    </source>
</evidence>
<dbReference type="STRING" id="471514.AN477_20080"/>
<dbReference type="RefSeq" id="WP_054970974.1">
    <property type="nucleotide sequence ID" value="NZ_LJCO01000085.1"/>
</dbReference>
<organism evidence="1 2">
    <name type="scientific">Alicyclobacillus ferrooxydans</name>
    <dbReference type="NCBI Taxonomy" id="471514"/>
    <lineage>
        <taxon>Bacteria</taxon>
        <taxon>Bacillati</taxon>
        <taxon>Bacillota</taxon>
        <taxon>Bacilli</taxon>
        <taxon>Bacillales</taxon>
        <taxon>Alicyclobacillaceae</taxon>
        <taxon>Alicyclobacillus</taxon>
    </lineage>
</organism>
<accession>A0A0P9CRI9</accession>
<sequence>MPCIRCAFALNVQVKRLYERKSPRIAENRLVFAVLRAGTHNHVRSTVIPASRKSFGLNSLQFEKRHCSSVLVVLLDQQHPGIARNGENR</sequence>
<gene>
    <name evidence="1" type="ORF">AN477_20080</name>
</gene>
<dbReference type="EMBL" id="LJCO01000085">
    <property type="protein sequence ID" value="KPV42063.1"/>
    <property type="molecule type" value="Genomic_DNA"/>
</dbReference>
<protein>
    <submittedName>
        <fullName evidence="1">Uncharacterized protein</fullName>
    </submittedName>
</protein>
<keyword evidence="2" id="KW-1185">Reference proteome</keyword>